<accession>A0A8E2DQ12</accession>
<keyword evidence="1" id="KW-0175">Coiled coil</keyword>
<evidence type="ECO:0000313" key="3">
    <source>
        <dbReference type="EMBL" id="OCH93673.1"/>
    </source>
</evidence>
<keyword evidence="4" id="KW-1185">Reference proteome</keyword>
<sequence>MPYMHACHRHGSRFLWFIFGAVTATWVIKHREVDYHFKFSHHCSRHQIPQHAYPPPPSAPPMIPSAEQQSEAPVKPALVLPMPTEKWDEDKVRAAALSKQASERFSELSEATLDAVLNTVQSLKAKLAEHRAEREQQWEQLQQLQAMREEQAKQFEEWRKHMEQFRQSSGDEKPPRLV</sequence>
<evidence type="ECO:0000256" key="2">
    <source>
        <dbReference type="SAM" id="SignalP"/>
    </source>
</evidence>
<dbReference type="AlphaFoldDB" id="A0A8E2DQ12"/>
<feature type="signal peptide" evidence="2">
    <location>
        <begin position="1"/>
        <end position="24"/>
    </location>
</feature>
<gene>
    <name evidence="3" type="ORF">OBBRIDRAFT_278185</name>
</gene>
<name>A0A8E2DQ12_9APHY</name>
<dbReference type="OrthoDB" id="2960209at2759"/>
<keyword evidence="2" id="KW-0732">Signal</keyword>
<dbReference type="EMBL" id="KV722352">
    <property type="protein sequence ID" value="OCH93673.1"/>
    <property type="molecule type" value="Genomic_DNA"/>
</dbReference>
<proteinExistence type="predicted"/>
<organism evidence="3 4">
    <name type="scientific">Obba rivulosa</name>
    <dbReference type="NCBI Taxonomy" id="1052685"/>
    <lineage>
        <taxon>Eukaryota</taxon>
        <taxon>Fungi</taxon>
        <taxon>Dikarya</taxon>
        <taxon>Basidiomycota</taxon>
        <taxon>Agaricomycotina</taxon>
        <taxon>Agaricomycetes</taxon>
        <taxon>Polyporales</taxon>
        <taxon>Gelatoporiaceae</taxon>
        <taxon>Obba</taxon>
    </lineage>
</organism>
<evidence type="ECO:0000256" key="1">
    <source>
        <dbReference type="SAM" id="Coils"/>
    </source>
</evidence>
<dbReference type="Proteomes" id="UP000250043">
    <property type="component" value="Unassembled WGS sequence"/>
</dbReference>
<feature type="chain" id="PRO_5034532907" evidence="2">
    <location>
        <begin position="25"/>
        <end position="178"/>
    </location>
</feature>
<protein>
    <submittedName>
        <fullName evidence="3">Uncharacterized protein</fullName>
    </submittedName>
</protein>
<evidence type="ECO:0000313" key="4">
    <source>
        <dbReference type="Proteomes" id="UP000250043"/>
    </source>
</evidence>
<feature type="coiled-coil region" evidence="1">
    <location>
        <begin position="113"/>
        <end position="161"/>
    </location>
</feature>
<reference evidence="3 4" key="1">
    <citation type="submission" date="2016-07" db="EMBL/GenBank/DDBJ databases">
        <title>Draft genome of the white-rot fungus Obba rivulosa 3A-2.</title>
        <authorList>
            <consortium name="DOE Joint Genome Institute"/>
            <person name="Miettinen O."/>
            <person name="Riley R."/>
            <person name="Acob R."/>
            <person name="Barry K."/>
            <person name="Cullen D."/>
            <person name="De Vries R."/>
            <person name="Hainaut M."/>
            <person name="Hatakka A."/>
            <person name="Henrissat B."/>
            <person name="Hilden K."/>
            <person name="Kuo R."/>
            <person name="Labutti K."/>
            <person name="Lipzen A."/>
            <person name="Makela M.R."/>
            <person name="Sandor L."/>
            <person name="Spatafora J.W."/>
            <person name="Grigoriev I.V."/>
            <person name="Hibbett D.S."/>
        </authorList>
    </citation>
    <scope>NUCLEOTIDE SEQUENCE [LARGE SCALE GENOMIC DNA]</scope>
    <source>
        <strain evidence="3 4">3A-2</strain>
    </source>
</reference>